<gene>
    <name evidence="5" type="ORF">H5P30_04205</name>
</gene>
<dbReference type="EMBL" id="JACHVA010000040">
    <property type="protein sequence ID" value="MBC2600978.1"/>
    <property type="molecule type" value="Genomic_DNA"/>
</dbReference>
<dbReference type="InterPro" id="IPR050204">
    <property type="entry name" value="AraC_XylS_family_regulators"/>
</dbReference>
<dbReference type="InterPro" id="IPR037923">
    <property type="entry name" value="HTH-like"/>
</dbReference>
<dbReference type="Gene3D" id="1.10.10.60">
    <property type="entry name" value="Homeodomain-like"/>
    <property type="match status" value="2"/>
</dbReference>
<dbReference type="PROSITE" id="PS01124">
    <property type="entry name" value="HTH_ARAC_FAMILY_2"/>
    <property type="match status" value="1"/>
</dbReference>
<dbReference type="InterPro" id="IPR009057">
    <property type="entry name" value="Homeodomain-like_sf"/>
</dbReference>
<organism evidence="5 6">
    <name type="scientific">Puniceicoccus vermicola</name>
    <dbReference type="NCBI Taxonomy" id="388746"/>
    <lineage>
        <taxon>Bacteria</taxon>
        <taxon>Pseudomonadati</taxon>
        <taxon>Verrucomicrobiota</taxon>
        <taxon>Opitutia</taxon>
        <taxon>Puniceicoccales</taxon>
        <taxon>Puniceicoccaceae</taxon>
        <taxon>Puniceicoccus</taxon>
    </lineage>
</organism>
<dbReference type="SMART" id="SM00342">
    <property type="entry name" value="HTH_ARAC"/>
    <property type="match status" value="1"/>
</dbReference>
<dbReference type="RefSeq" id="WP_185691710.1">
    <property type="nucleotide sequence ID" value="NZ_JACHVA010000040.1"/>
</dbReference>
<keyword evidence="6" id="KW-1185">Reference proteome</keyword>
<accession>A0A7X1E3H3</accession>
<protein>
    <submittedName>
        <fullName evidence="5">Helix-turn-helix transcriptional regulator</fullName>
    </submittedName>
</protein>
<evidence type="ECO:0000256" key="2">
    <source>
        <dbReference type="ARBA" id="ARBA00023125"/>
    </source>
</evidence>
<dbReference type="PANTHER" id="PTHR46796:SF15">
    <property type="entry name" value="BLL1074 PROTEIN"/>
    <property type="match status" value="1"/>
</dbReference>
<dbReference type="InterPro" id="IPR018060">
    <property type="entry name" value="HTH_AraC"/>
</dbReference>
<proteinExistence type="predicted"/>
<feature type="domain" description="HTH araC/xylS-type" evidence="4">
    <location>
        <begin position="160"/>
        <end position="258"/>
    </location>
</feature>
<dbReference type="GO" id="GO:0003700">
    <property type="term" value="F:DNA-binding transcription factor activity"/>
    <property type="evidence" value="ECO:0007669"/>
    <property type="project" value="InterPro"/>
</dbReference>
<evidence type="ECO:0000259" key="4">
    <source>
        <dbReference type="PROSITE" id="PS01124"/>
    </source>
</evidence>
<evidence type="ECO:0000256" key="3">
    <source>
        <dbReference type="ARBA" id="ARBA00023163"/>
    </source>
</evidence>
<dbReference type="PANTHER" id="PTHR46796">
    <property type="entry name" value="HTH-TYPE TRANSCRIPTIONAL ACTIVATOR RHAS-RELATED"/>
    <property type="match status" value="1"/>
</dbReference>
<keyword evidence="3" id="KW-0804">Transcription</keyword>
<evidence type="ECO:0000256" key="1">
    <source>
        <dbReference type="ARBA" id="ARBA00023015"/>
    </source>
</evidence>
<sequence length="263" mass="29993">MKFSARPPETIHEAALYFHPGPDIPEFTKIPSHEERIELVLGGRGWVDDSGKLVEVKAGQLIWHIPGDETICRSDPRDPYSCLNVRFGIGEKCPPRSHAHLSHWESPESARRFAEQVVRWYVDESIDRDGLIQWIYGTLLIQSRRRIGFAEREKLSSRTRQVLVELEGDEASGRSLAEIARSVGWSVSHLHAVFKKEIGTTPHEIVQVQRLRRAKELLASTELSIKEVAGQCGYSNSAAFCHSFRQRTQETPKAWRLRHRGRG</sequence>
<dbReference type="Pfam" id="PF12833">
    <property type="entry name" value="HTH_18"/>
    <property type="match status" value="1"/>
</dbReference>
<dbReference type="GO" id="GO:0043565">
    <property type="term" value="F:sequence-specific DNA binding"/>
    <property type="evidence" value="ECO:0007669"/>
    <property type="project" value="InterPro"/>
</dbReference>
<keyword evidence="1" id="KW-0805">Transcription regulation</keyword>
<dbReference type="AlphaFoldDB" id="A0A7X1E3H3"/>
<evidence type="ECO:0000313" key="6">
    <source>
        <dbReference type="Proteomes" id="UP000525652"/>
    </source>
</evidence>
<evidence type="ECO:0000313" key="5">
    <source>
        <dbReference type="EMBL" id="MBC2600978.1"/>
    </source>
</evidence>
<dbReference type="SUPFAM" id="SSF46689">
    <property type="entry name" value="Homeodomain-like"/>
    <property type="match status" value="2"/>
</dbReference>
<comment type="caution">
    <text evidence="5">The sequence shown here is derived from an EMBL/GenBank/DDBJ whole genome shotgun (WGS) entry which is preliminary data.</text>
</comment>
<dbReference type="SUPFAM" id="SSF51215">
    <property type="entry name" value="Regulatory protein AraC"/>
    <property type="match status" value="1"/>
</dbReference>
<name>A0A7X1E3H3_9BACT</name>
<reference evidence="5 6" key="1">
    <citation type="submission" date="2020-07" db="EMBL/GenBank/DDBJ databases">
        <authorList>
            <person name="Feng X."/>
        </authorList>
    </citation>
    <scope>NUCLEOTIDE SEQUENCE [LARGE SCALE GENOMIC DNA]</scope>
    <source>
        <strain evidence="5 6">JCM14086</strain>
    </source>
</reference>
<dbReference type="Proteomes" id="UP000525652">
    <property type="component" value="Unassembled WGS sequence"/>
</dbReference>
<keyword evidence="2" id="KW-0238">DNA-binding</keyword>